<evidence type="ECO:0000313" key="18">
    <source>
        <dbReference type="EMBL" id="MFG3817106.1"/>
    </source>
</evidence>
<sequence>MVTQLHSPATKTGSLIQSNVSLARFTSFRVGGPAEWYAAPKTLDDLYECFEWADRNSVPVTLLGAGSNLLISDRGISGLTIGTRYLRRIQIDRENARIKAGAGVSMAALAWKAAYLGWSGLEWSVGIPGSIGGSIVMNAGAHGSEIRDVLLQATVLAPQTGQIQHRSSADLGYSYRTSSLQGDSQLVTEATFQLQPGHDSRALQAQTREHLERRHATQPYHLPSCGSVFRNPEPRKAGWLIEQSGLKGHRIGGAEVAQMHANFILNRDNATATDIFNLIDCVRNEVYSRWDVLLEPEVRMLGPFCAV</sequence>
<evidence type="ECO:0000256" key="16">
    <source>
        <dbReference type="HAMAP-Rule" id="MF_00037"/>
    </source>
</evidence>
<evidence type="ECO:0000256" key="14">
    <source>
        <dbReference type="ARBA" id="ARBA00023316"/>
    </source>
</evidence>
<evidence type="ECO:0000256" key="10">
    <source>
        <dbReference type="ARBA" id="ARBA00022960"/>
    </source>
</evidence>
<dbReference type="HAMAP" id="MF_00037">
    <property type="entry name" value="MurB"/>
    <property type="match status" value="1"/>
</dbReference>
<feature type="active site" evidence="16">
    <location>
        <position position="297"/>
    </location>
</feature>
<dbReference type="SUPFAM" id="SSF56176">
    <property type="entry name" value="FAD-binding/transporter-associated domain-like"/>
    <property type="match status" value="1"/>
</dbReference>
<evidence type="ECO:0000256" key="7">
    <source>
        <dbReference type="ARBA" id="ARBA00022630"/>
    </source>
</evidence>
<dbReference type="SUPFAM" id="SSF56194">
    <property type="entry name" value="Uridine diphospho-N-Acetylenolpyruvylglucosamine reductase, MurB, C-terminal domain"/>
    <property type="match status" value="1"/>
</dbReference>
<dbReference type="RefSeq" id="WP_393011177.1">
    <property type="nucleotide sequence ID" value="NZ_JAZAQF010000028.1"/>
</dbReference>
<dbReference type="PANTHER" id="PTHR21071">
    <property type="entry name" value="UDP-N-ACETYLENOLPYRUVOYLGLUCOSAMINE REDUCTASE"/>
    <property type="match status" value="1"/>
</dbReference>
<dbReference type="PANTHER" id="PTHR21071:SF4">
    <property type="entry name" value="UDP-N-ACETYLENOLPYRUVOYLGLUCOSAMINE REDUCTASE"/>
    <property type="match status" value="1"/>
</dbReference>
<dbReference type="GO" id="GO:0008762">
    <property type="term" value="F:UDP-N-acetylmuramate dehydrogenase activity"/>
    <property type="evidence" value="ECO:0007669"/>
    <property type="project" value="UniProtKB-EC"/>
</dbReference>
<evidence type="ECO:0000256" key="9">
    <source>
        <dbReference type="ARBA" id="ARBA00022857"/>
    </source>
</evidence>
<feature type="domain" description="FAD-binding PCMH-type" evidence="17">
    <location>
        <begin position="29"/>
        <end position="197"/>
    </location>
</feature>
<dbReference type="Pfam" id="PF01565">
    <property type="entry name" value="FAD_binding_4"/>
    <property type="match status" value="1"/>
</dbReference>
<comment type="cofactor">
    <cofactor evidence="1 16">
        <name>FAD</name>
        <dbReference type="ChEBI" id="CHEBI:57692"/>
    </cofactor>
</comment>
<keyword evidence="12 16" id="KW-0560">Oxidoreductase</keyword>
<dbReference type="InterPro" id="IPR006094">
    <property type="entry name" value="Oxid_FAD_bind_N"/>
</dbReference>
<dbReference type="Gene3D" id="3.30.465.10">
    <property type="match status" value="1"/>
</dbReference>
<evidence type="ECO:0000256" key="13">
    <source>
        <dbReference type="ARBA" id="ARBA00023306"/>
    </source>
</evidence>
<evidence type="ECO:0000256" key="12">
    <source>
        <dbReference type="ARBA" id="ARBA00023002"/>
    </source>
</evidence>
<protein>
    <recommendedName>
        <fullName evidence="16">UDP-N-acetylenolpyruvoylglucosamine reductase</fullName>
        <ecNumber evidence="16">1.3.1.98</ecNumber>
    </recommendedName>
    <alternativeName>
        <fullName evidence="16">UDP-N-acetylmuramate dehydrogenase</fullName>
    </alternativeName>
</protein>
<keyword evidence="14 16" id="KW-0961">Cell wall biogenesis/degradation</keyword>
<dbReference type="Gene3D" id="3.30.43.10">
    <property type="entry name" value="Uridine Diphospho-n-acetylenolpyruvylglucosamine Reductase, domain 2"/>
    <property type="match status" value="1"/>
</dbReference>
<organism evidence="18 19">
    <name type="scientific">Limnothrix redekei LRLZ20PSL1</name>
    <dbReference type="NCBI Taxonomy" id="3112953"/>
    <lineage>
        <taxon>Bacteria</taxon>
        <taxon>Bacillati</taxon>
        <taxon>Cyanobacteriota</taxon>
        <taxon>Cyanophyceae</taxon>
        <taxon>Pseudanabaenales</taxon>
        <taxon>Pseudanabaenaceae</taxon>
        <taxon>Limnothrix</taxon>
    </lineage>
</organism>
<dbReference type="NCBIfam" id="NF010480">
    <property type="entry name" value="PRK13905.1"/>
    <property type="match status" value="1"/>
</dbReference>
<evidence type="ECO:0000256" key="1">
    <source>
        <dbReference type="ARBA" id="ARBA00001974"/>
    </source>
</evidence>
<dbReference type="InterPro" id="IPR003170">
    <property type="entry name" value="MurB"/>
</dbReference>
<dbReference type="InterPro" id="IPR011601">
    <property type="entry name" value="MurB_C"/>
</dbReference>
<keyword evidence="19" id="KW-1185">Reference proteome</keyword>
<evidence type="ECO:0000256" key="4">
    <source>
        <dbReference type="ARBA" id="ARBA00004752"/>
    </source>
</evidence>
<dbReference type="EC" id="1.3.1.98" evidence="16"/>
<dbReference type="PROSITE" id="PS51387">
    <property type="entry name" value="FAD_PCMH"/>
    <property type="match status" value="1"/>
</dbReference>
<keyword evidence="13 16" id="KW-0131">Cell cycle</keyword>
<dbReference type="Gene3D" id="3.90.78.10">
    <property type="entry name" value="UDP-N-acetylenolpyruvoylglucosamine reductase, C-terminal domain"/>
    <property type="match status" value="1"/>
</dbReference>
<keyword evidence="11 16" id="KW-0573">Peptidoglycan synthesis</keyword>
<feature type="active site" description="Proton donor" evidence="16">
    <location>
        <position position="227"/>
    </location>
</feature>
<dbReference type="InterPro" id="IPR036318">
    <property type="entry name" value="FAD-bd_PCMH-like_sf"/>
</dbReference>
<dbReference type="EMBL" id="JAZAQF010000028">
    <property type="protein sequence ID" value="MFG3817106.1"/>
    <property type="molecule type" value="Genomic_DNA"/>
</dbReference>
<comment type="caution">
    <text evidence="18">The sequence shown here is derived from an EMBL/GenBank/DDBJ whole genome shotgun (WGS) entry which is preliminary data.</text>
</comment>
<keyword evidence="9 16" id="KW-0521">NADP</keyword>
<comment type="similarity">
    <text evidence="16">Belongs to the MurB family.</text>
</comment>
<dbReference type="NCBIfam" id="TIGR00179">
    <property type="entry name" value="murB"/>
    <property type="match status" value="1"/>
</dbReference>
<evidence type="ECO:0000313" key="19">
    <source>
        <dbReference type="Proteomes" id="UP001604335"/>
    </source>
</evidence>
<dbReference type="InterPro" id="IPR016167">
    <property type="entry name" value="FAD-bd_PCMH_sub1"/>
</dbReference>
<proteinExistence type="inferred from homology"/>
<keyword evidence="8 16" id="KW-0274">FAD</keyword>
<dbReference type="InterPro" id="IPR016169">
    <property type="entry name" value="FAD-bd_PCMH_sub2"/>
</dbReference>
<evidence type="ECO:0000256" key="15">
    <source>
        <dbReference type="ARBA" id="ARBA00048914"/>
    </source>
</evidence>
<accession>A0ABW7C7E9</accession>
<gene>
    <name evidence="16 18" type="primary">murB</name>
    <name evidence="18" type="ORF">VPK24_05615</name>
</gene>
<evidence type="ECO:0000256" key="3">
    <source>
        <dbReference type="ARBA" id="ARBA00004496"/>
    </source>
</evidence>
<feature type="active site" evidence="16">
    <location>
        <position position="176"/>
    </location>
</feature>
<comment type="pathway">
    <text evidence="4 16">Cell wall biogenesis; peptidoglycan biosynthesis.</text>
</comment>
<name>A0ABW7C7E9_9CYAN</name>
<dbReference type="Pfam" id="PF02873">
    <property type="entry name" value="MurB_C"/>
    <property type="match status" value="1"/>
</dbReference>
<dbReference type="InterPro" id="IPR036635">
    <property type="entry name" value="MurB_C_sf"/>
</dbReference>
<evidence type="ECO:0000259" key="17">
    <source>
        <dbReference type="PROSITE" id="PS51387"/>
    </source>
</evidence>
<evidence type="ECO:0000256" key="2">
    <source>
        <dbReference type="ARBA" id="ARBA00003921"/>
    </source>
</evidence>
<evidence type="ECO:0000256" key="8">
    <source>
        <dbReference type="ARBA" id="ARBA00022827"/>
    </source>
</evidence>
<comment type="catalytic activity">
    <reaction evidence="15 16">
        <text>UDP-N-acetyl-alpha-D-muramate + NADP(+) = UDP-N-acetyl-3-O-(1-carboxyvinyl)-alpha-D-glucosamine + NADPH + H(+)</text>
        <dbReference type="Rhea" id="RHEA:12248"/>
        <dbReference type="ChEBI" id="CHEBI:15378"/>
        <dbReference type="ChEBI" id="CHEBI:57783"/>
        <dbReference type="ChEBI" id="CHEBI:58349"/>
        <dbReference type="ChEBI" id="CHEBI:68483"/>
        <dbReference type="ChEBI" id="CHEBI:70757"/>
        <dbReference type="EC" id="1.3.1.98"/>
    </reaction>
</comment>
<keyword evidence="10 16" id="KW-0133">Cell shape</keyword>
<evidence type="ECO:0000256" key="11">
    <source>
        <dbReference type="ARBA" id="ARBA00022984"/>
    </source>
</evidence>
<comment type="function">
    <text evidence="2 16">Cell wall formation.</text>
</comment>
<keyword evidence="6 16" id="KW-0132">Cell division</keyword>
<dbReference type="InterPro" id="IPR016166">
    <property type="entry name" value="FAD-bd_PCMH"/>
</dbReference>
<evidence type="ECO:0000256" key="6">
    <source>
        <dbReference type="ARBA" id="ARBA00022618"/>
    </source>
</evidence>
<keyword evidence="7 16" id="KW-0285">Flavoprotein</keyword>
<comment type="subcellular location">
    <subcellularLocation>
        <location evidence="3 16">Cytoplasm</location>
    </subcellularLocation>
</comment>
<evidence type="ECO:0000256" key="5">
    <source>
        <dbReference type="ARBA" id="ARBA00022490"/>
    </source>
</evidence>
<reference evidence="19" key="1">
    <citation type="journal article" date="2024" name="Algal Res.">
        <title>Biochemical, toxicological and genomic investigation of a high-biomass producing Limnothrix strain isolated from Italian shallow drinking water reservoir.</title>
        <authorList>
            <person name="Simonazzi M."/>
            <person name="Shishido T.K."/>
            <person name="Delbaje E."/>
            <person name="Wahlsten M."/>
            <person name="Fewer D.P."/>
            <person name="Sivonen K."/>
            <person name="Pezzolesi L."/>
            <person name="Pistocchi R."/>
        </authorList>
    </citation>
    <scope>NUCLEOTIDE SEQUENCE [LARGE SCALE GENOMIC DNA]</scope>
    <source>
        <strain evidence="19">LRLZ20PSL1</strain>
    </source>
</reference>
<keyword evidence="5 16" id="KW-0963">Cytoplasm</keyword>
<dbReference type="Proteomes" id="UP001604335">
    <property type="component" value="Unassembled WGS sequence"/>
</dbReference>